<dbReference type="CDD" id="cd14659">
    <property type="entry name" value="Imelysin-like_IPPA"/>
    <property type="match status" value="1"/>
</dbReference>
<dbReference type="Pfam" id="PF09375">
    <property type="entry name" value="Peptidase_M75"/>
    <property type="match status" value="1"/>
</dbReference>
<dbReference type="Gene3D" id="1.20.1420.20">
    <property type="entry name" value="M75 peptidase, HXXE motif"/>
    <property type="match status" value="1"/>
</dbReference>
<dbReference type="InterPro" id="IPR034984">
    <property type="entry name" value="Imelysin-like_IPPA"/>
</dbReference>
<feature type="domain" description="Imelysin-like" evidence="4">
    <location>
        <begin position="39"/>
        <end position="325"/>
    </location>
</feature>
<feature type="chain" id="PRO_5045455575" evidence="3">
    <location>
        <begin position="25"/>
        <end position="357"/>
    </location>
</feature>
<dbReference type="EMBL" id="JBHRSZ010000001">
    <property type="protein sequence ID" value="MFC3149542.1"/>
    <property type="molecule type" value="Genomic_DNA"/>
</dbReference>
<dbReference type="InterPro" id="IPR038352">
    <property type="entry name" value="Imelysin_sf"/>
</dbReference>
<evidence type="ECO:0000313" key="6">
    <source>
        <dbReference type="Proteomes" id="UP001595476"/>
    </source>
</evidence>
<evidence type="ECO:0000256" key="3">
    <source>
        <dbReference type="SAM" id="SignalP"/>
    </source>
</evidence>
<comment type="caution">
    <text evidence="5">The sequence shown here is derived from an EMBL/GenBank/DDBJ whole genome shotgun (WGS) entry which is preliminary data.</text>
</comment>
<sequence>MLNIKKLLASSCVLFFSLSGSAYAQDWRSSVESVTKGVIQPGYQSLEVAFGRLEAQSQAFCAEPKQATYETAQQAWREAILAWMDVSWIHFGPVSTTSARFDIQIWPIRKGITHKKVQALLALPEVTAQDVVHAGVSVRGLTGSEYLLFSGSGGTLAHYQDETATNRCRVLIEAVKASHKTIESLNAGWQTDKVITPYYQGVDMLDRTKESASAASIVWNALISELEFIQLRKLEGPLNPHAKKAKPTAAESWRSLHSFENITRGLTTLKRVYQAGYQAVVASQNKALDKQVILGFDQLIQRLSSFEQPLKEMLKNDAGREQLKAFDAEVRGFYELLRNQVTPLTGFVLGFNANDGD</sequence>
<evidence type="ECO:0000256" key="1">
    <source>
        <dbReference type="ARBA" id="ARBA00004196"/>
    </source>
</evidence>
<dbReference type="RefSeq" id="WP_386714667.1">
    <property type="nucleotide sequence ID" value="NZ_JBHRSZ010000001.1"/>
</dbReference>
<gene>
    <name evidence="5" type="ORF">ACFOEK_00725</name>
</gene>
<protein>
    <submittedName>
        <fullName evidence="5">Imelysin family protein</fullName>
    </submittedName>
</protein>
<evidence type="ECO:0000313" key="5">
    <source>
        <dbReference type="EMBL" id="MFC3149542.1"/>
    </source>
</evidence>
<dbReference type="InterPro" id="IPR018976">
    <property type="entry name" value="Imelysin-like"/>
</dbReference>
<accession>A0ABV7HCN3</accession>
<keyword evidence="2 3" id="KW-0732">Signal</keyword>
<name>A0ABV7HCN3_9GAMM</name>
<evidence type="ECO:0000256" key="2">
    <source>
        <dbReference type="ARBA" id="ARBA00022729"/>
    </source>
</evidence>
<dbReference type="Proteomes" id="UP001595476">
    <property type="component" value="Unassembled WGS sequence"/>
</dbReference>
<organism evidence="5 6">
    <name type="scientific">Litoribrevibacter euphylliae</name>
    <dbReference type="NCBI Taxonomy" id="1834034"/>
    <lineage>
        <taxon>Bacteria</taxon>
        <taxon>Pseudomonadati</taxon>
        <taxon>Pseudomonadota</taxon>
        <taxon>Gammaproteobacteria</taxon>
        <taxon>Oceanospirillales</taxon>
        <taxon>Oceanospirillaceae</taxon>
        <taxon>Litoribrevibacter</taxon>
    </lineage>
</organism>
<reference evidence="6" key="1">
    <citation type="journal article" date="2019" name="Int. J. Syst. Evol. Microbiol.">
        <title>The Global Catalogue of Microorganisms (GCM) 10K type strain sequencing project: providing services to taxonomists for standard genome sequencing and annotation.</title>
        <authorList>
            <consortium name="The Broad Institute Genomics Platform"/>
            <consortium name="The Broad Institute Genome Sequencing Center for Infectious Disease"/>
            <person name="Wu L."/>
            <person name="Ma J."/>
        </authorList>
    </citation>
    <scope>NUCLEOTIDE SEQUENCE [LARGE SCALE GENOMIC DNA]</scope>
    <source>
        <strain evidence="6">KCTC 52438</strain>
    </source>
</reference>
<comment type="subcellular location">
    <subcellularLocation>
        <location evidence="1">Cell envelope</location>
    </subcellularLocation>
</comment>
<evidence type="ECO:0000259" key="4">
    <source>
        <dbReference type="Pfam" id="PF09375"/>
    </source>
</evidence>
<proteinExistence type="predicted"/>
<keyword evidence="6" id="KW-1185">Reference proteome</keyword>
<feature type="signal peptide" evidence="3">
    <location>
        <begin position="1"/>
        <end position="24"/>
    </location>
</feature>